<evidence type="ECO:0000313" key="3">
    <source>
        <dbReference type="EMBL" id="CAF0786692.1"/>
    </source>
</evidence>
<gene>
    <name evidence="3" type="ORF">EDS130_LOCUS4126</name>
    <name evidence="4" type="ORF">XAT740_LOCUS20710</name>
</gene>
<accession>A0A814SD28</accession>
<organism evidence="4 5">
    <name type="scientific">Adineta ricciae</name>
    <name type="common">Rotifer</name>
    <dbReference type="NCBI Taxonomy" id="249248"/>
    <lineage>
        <taxon>Eukaryota</taxon>
        <taxon>Metazoa</taxon>
        <taxon>Spiralia</taxon>
        <taxon>Gnathifera</taxon>
        <taxon>Rotifera</taxon>
        <taxon>Eurotatoria</taxon>
        <taxon>Bdelloidea</taxon>
        <taxon>Adinetida</taxon>
        <taxon>Adinetidae</taxon>
        <taxon>Adineta</taxon>
    </lineage>
</organism>
<dbReference type="EMBL" id="CAJNOR010001457">
    <property type="protein sequence ID" value="CAF1146453.1"/>
    <property type="molecule type" value="Genomic_DNA"/>
</dbReference>
<reference evidence="4" key="1">
    <citation type="submission" date="2021-02" db="EMBL/GenBank/DDBJ databases">
        <authorList>
            <person name="Nowell W R."/>
        </authorList>
    </citation>
    <scope>NUCLEOTIDE SEQUENCE</scope>
</reference>
<comment type="caution">
    <text evidence="4">The sequence shown here is derived from an EMBL/GenBank/DDBJ whole genome shotgun (WGS) entry which is preliminary data.</text>
</comment>
<dbReference type="OrthoDB" id="9975440at2759"/>
<feature type="chain" id="PRO_5036225875" evidence="2">
    <location>
        <begin position="27"/>
        <end position="120"/>
    </location>
</feature>
<feature type="signal peptide" evidence="2">
    <location>
        <begin position="1"/>
        <end position="26"/>
    </location>
</feature>
<dbReference type="EMBL" id="CAJNOJ010000011">
    <property type="protein sequence ID" value="CAF0786692.1"/>
    <property type="molecule type" value="Genomic_DNA"/>
</dbReference>
<sequence length="120" mass="13220">MRPSSVLLILASVLLVLVCKLTLTDAAALINDASILENSASNEDYASVRNKKDTSALAAQQVIPAPFRRHHLKFGVLGKRYAYGYLGKRNEASQANTNSEDWLDNSRERRAGRPQYGMLG</sequence>
<dbReference type="AlphaFoldDB" id="A0A814SD28"/>
<dbReference type="Proteomes" id="UP000663828">
    <property type="component" value="Unassembled WGS sequence"/>
</dbReference>
<evidence type="ECO:0000256" key="2">
    <source>
        <dbReference type="SAM" id="SignalP"/>
    </source>
</evidence>
<keyword evidence="2" id="KW-0732">Signal</keyword>
<keyword evidence="5" id="KW-1185">Reference proteome</keyword>
<evidence type="ECO:0000313" key="4">
    <source>
        <dbReference type="EMBL" id="CAF1146453.1"/>
    </source>
</evidence>
<protein>
    <submittedName>
        <fullName evidence="4">Uncharacterized protein</fullName>
    </submittedName>
</protein>
<name>A0A814SD28_ADIRI</name>
<evidence type="ECO:0000313" key="5">
    <source>
        <dbReference type="Proteomes" id="UP000663828"/>
    </source>
</evidence>
<evidence type="ECO:0000256" key="1">
    <source>
        <dbReference type="SAM" id="MobiDB-lite"/>
    </source>
</evidence>
<proteinExistence type="predicted"/>
<dbReference type="Proteomes" id="UP000663852">
    <property type="component" value="Unassembled WGS sequence"/>
</dbReference>
<feature type="region of interest" description="Disordered" evidence="1">
    <location>
        <begin position="93"/>
        <end position="120"/>
    </location>
</feature>